<evidence type="ECO:0000313" key="1">
    <source>
        <dbReference type="EMBL" id="KAF6171711.1"/>
    </source>
</evidence>
<protein>
    <submittedName>
        <fullName evidence="1">Uncharacterized protein</fullName>
    </submittedName>
</protein>
<accession>A0A7J7NWY7</accession>
<comment type="caution">
    <text evidence="1">The sequence shown here is derived from an EMBL/GenBank/DDBJ whole genome shotgun (WGS) entry which is preliminary data.</text>
</comment>
<organism evidence="1 2">
    <name type="scientific">Kingdonia uniflora</name>
    <dbReference type="NCBI Taxonomy" id="39325"/>
    <lineage>
        <taxon>Eukaryota</taxon>
        <taxon>Viridiplantae</taxon>
        <taxon>Streptophyta</taxon>
        <taxon>Embryophyta</taxon>
        <taxon>Tracheophyta</taxon>
        <taxon>Spermatophyta</taxon>
        <taxon>Magnoliopsida</taxon>
        <taxon>Ranunculales</taxon>
        <taxon>Circaeasteraceae</taxon>
        <taxon>Kingdonia</taxon>
    </lineage>
</organism>
<gene>
    <name evidence="1" type="ORF">GIB67_007232</name>
</gene>
<dbReference type="Proteomes" id="UP000541444">
    <property type="component" value="Unassembled WGS sequence"/>
</dbReference>
<keyword evidence="2" id="KW-1185">Reference proteome</keyword>
<proteinExistence type="predicted"/>
<name>A0A7J7NWY7_9MAGN</name>
<dbReference type="EMBL" id="JACGCM010000455">
    <property type="protein sequence ID" value="KAF6171711.1"/>
    <property type="molecule type" value="Genomic_DNA"/>
</dbReference>
<sequence>MMRYGGLSNEESPSRRPDEGLTALVAFKNQVKQKLRNKHKIFSIFSQSIIMSSK</sequence>
<reference evidence="1 2" key="1">
    <citation type="journal article" date="2020" name="IScience">
        <title>Genome Sequencing of the Endangered Kingdonia uniflora (Circaeasteraceae, Ranunculales) Reveals Potential Mechanisms of Evolutionary Specialization.</title>
        <authorList>
            <person name="Sun Y."/>
            <person name="Deng T."/>
            <person name="Zhang A."/>
            <person name="Moore M.J."/>
            <person name="Landis J.B."/>
            <person name="Lin N."/>
            <person name="Zhang H."/>
            <person name="Zhang X."/>
            <person name="Huang J."/>
            <person name="Zhang X."/>
            <person name="Sun H."/>
            <person name="Wang H."/>
        </authorList>
    </citation>
    <scope>NUCLEOTIDE SEQUENCE [LARGE SCALE GENOMIC DNA]</scope>
    <source>
        <strain evidence="1">TB1705</strain>
        <tissue evidence="1">Leaf</tissue>
    </source>
</reference>
<dbReference type="AlphaFoldDB" id="A0A7J7NWY7"/>
<evidence type="ECO:0000313" key="2">
    <source>
        <dbReference type="Proteomes" id="UP000541444"/>
    </source>
</evidence>